<dbReference type="PANTHER" id="PTHR43328:SF1">
    <property type="entry name" value="N-ACETYLTRANSFERASE DOMAIN-CONTAINING PROTEIN"/>
    <property type="match status" value="1"/>
</dbReference>
<evidence type="ECO:0000313" key="3">
    <source>
        <dbReference type="Proteomes" id="UP000321389"/>
    </source>
</evidence>
<name>A0A5B8KWA9_9HYPH</name>
<feature type="domain" description="N-acetyltransferase" evidence="1">
    <location>
        <begin position="9"/>
        <end position="173"/>
    </location>
</feature>
<dbReference type="RefSeq" id="WP_146298548.1">
    <property type="nucleotide sequence ID" value="NZ_CP042301.2"/>
</dbReference>
<dbReference type="Gene3D" id="3.40.630.30">
    <property type="match status" value="1"/>
</dbReference>
<dbReference type="OrthoDB" id="9804153at2"/>
<evidence type="ECO:0000313" key="2">
    <source>
        <dbReference type="EMBL" id="QDY99894.1"/>
    </source>
</evidence>
<gene>
    <name evidence="2" type="ORF">FQ775_05625</name>
</gene>
<dbReference type="AlphaFoldDB" id="A0A5B8KWA9"/>
<dbReference type="EMBL" id="CP042301">
    <property type="protein sequence ID" value="QDY99894.1"/>
    <property type="molecule type" value="Genomic_DNA"/>
</dbReference>
<protein>
    <submittedName>
        <fullName evidence="2">GNAT family N-acetyltransferase</fullName>
    </submittedName>
</protein>
<sequence length="180" mass="19826">MHVLLTSRLTLRPPALPDAEDIALWLNNWNVARMLGPVPFPYWAADAEDWIAGLADRPHGLVYTIHRERLIGVVSLEGDAGEPRLGYWLGEAWHGHGFMTEAAGALIAHAFATRGIHAISSSVFADNPASMRVQEKLGFVVSGARQTWSRSRQAQVPTWTTRLTATAFARTMETERKAAA</sequence>
<dbReference type="Pfam" id="PF13302">
    <property type="entry name" value="Acetyltransf_3"/>
    <property type="match status" value="1"/>
</dbReference>
<reference evidence="2" key="1">
    <citation type="submission" date="2020-04" db="EMBL/GenBank/DDBJ databases">
        <title>Nitratireductor sp. nov. isolated from mangrove soil.</title>
        <authorList>
            <person name="Ye Y."/>
        </authorList>
    </citation>
    <scope>NUCLEOTIDE SEQUENCE</scope>
    <source>
        <strain evidence="2">SY7</strain>
    </source>
</reference>
<dbReference type="SUPFAM" id="SSF55729">
    <property type="entry name" value="Acyl-CoA N-acyltransferases (Nat)"/>
    <property type="match status" value="1"/>
</dbReference>
<accession>A0A5B8KWA9</accession>
<dbReference type="KEGG" id="niy:FQ775_05625"/>
<dbReference type="InterPro" id="IPR016181">
    <property type="entry name" value="Acyl_CoA_acyltransferase"/>
</dbReference>
<organism evidence="2 3">
    <name type="scientific">Nitratireductor mangrovi</name>
    <dbReference type="NCBI Taxonomy" id="2599600"/>
    <lineage>
        <taxon>Bacteria</taxon>
        <taxon>Pseudomonadati</taxon>
        <taxon>Pseudomonadota</taxon>
        <taxon>Alphaproteobacteria</taxon>
        <taxon>Hyphomicrobiales</taxon>
        <taxon>Phyllobacteriaceae</taxon>
        <taxon>Nitratireductor</taxon>
    </lineage>
</organism>
<keyword evidence="3" id="KW-1185">Reference proteome</keyword>
<dbReference type="Proteomes" id="UP000321389">
    <property type="component" value="Chromosome"/>
</dbReference>
<dbReference type="InterPro" id="IPR000182">
    <property type="entry name" value="GNAT_dom"/>
</dbReference>
<proteinExistence type="predicted"/>
<evidence type="ECO:0000259" key="1">
    <source>
        <dbReference type="PROSITE" id="PS51186"/>
    </source>
</evidence>
<dbReference type="PROSITE" id="PS51186">
    <property type="entry name" value="GNAT"/>
    <property type="match status" value="1"/>
</dbReference>
<dbReference type="PANTHER" id="PTHR43328">
    <property type="entry name" value="ACETYLTRANSFERASE-RELATED"/>
    <property type="match status" value="1"/>
</dbReference>
<dbReference type="GO" id="GO:0016747">
    <property type="term" value="F:acyltransferase activity, transferring groups other than amino-acyl groups"/>
    <property type="evidence" value="ECO:0007669"/>
    <property type="project" value="InterPro"/>
</dbReference>